<protein>
    <submittedName>
        <fullName evidence="4">Uncharacterized protein</fullName>
    </submittedName>
</protein>
<dbReference type="Proteomes" id="UP001557470">
    <property type="component" value="Unassembled WGS sequence"/>
</dbReference>
<evidence type="ECO:0000256" key="1">
    <source>
        <dbReference type="SAM" id="SignalP"/>
    </source>
</evidence>
<dbReference type="EMBL" id="JAGEUA010000007">
    <property type="protein sequence ID" value="KAL0970657.1"/>
    <property type="molecule type" value="Genomic_DNA"/>
</dbReference>
<name>A0ABD0X407_UMBPY</name>
<feature type="chain" id="PRO_5044839263" evidence="1">
    <location>
        <begin position="23"/>
        <end position="333"/>
    </location>
</feature>
<organism evidence="4 5">
    <name type="scientific">Umbra pygmaea</name>
    <name type="common">Eastern mudminnow</name>
    <dbReference type="NCBI Taxonomy" id="75934"/>
    <lineage>
        <taxon>Eukaryota</taxon>
        <taxon>Metazoa</taxon>
        <taxon>Chordata</taxon>
        <taxon>Craniata</taxon>
        <taxon>Vertebrata</taxon>
        <taxon>Euteleostomi</taxon>
        <taxon>Actinopterygii</taxon>
        <taxon>Neopterygii</taxon>
        <taxon>Teleostei</taxon>
        <taxon>Protacanthopterygii</taxon>
        <taxon>Esociformes</taxon>
        <taxon>Umbridae</taxon>
        <taxon>Umbra</taxon>
    </lineage>
</organism>
<dbReference type="SUPFAM" id="SSF54060">
    <property type="entry name" value="His-Me finger endonucleases"/>
    <property type="match status" value="1"/>
</dbReference>
<dbReference type="InterPro" id="IPR044929">
    <property type="entry name" value="DNA/RNA_non-sp_Endonuclease_sf"/>
</dbReference>
<evidence type="ECO:0000259" key="2">
    <source>
        <dbReference type="SMART" id="SM00477"/>
    </source>
</evidence>
<accession>A0ABD0X407</accession>
<evidence type="ECO:0000259" key="3">
    <source>
        <dbReference type="SMART" id="SM00892"/>
    </source>
</evidence>
<comment type="caution">
    <text evidence="4">The sequence shown here is derived from an EMBL/GenBank/DDBJ whole genome shotgun (WGS) entry which is preliminary data.</text>
</comment>
<dbReference type="SMART" id="SM00892">
    <property type="entry name" value="Endonuclease_NS"/>
    <property type="match status" value="1"/>
</dbReference>
<evidence type="ECO:0000313" key="4">
    <source>
        <dbReference type="EMBL" id="KAL0970657.1"/>
    </source>
</evidence>
<feature type="domain" description="ENPP1-3/EXOG-like endonuclease/phosphodiesterase" evidence="2">
    <location>
        <begin position="71"/>
        <end position="291"/>
    </location>
</feature>
<dbReference type="SMART" id="SM00477">
    <property type="entry name" value="NUC"/>
    <property type="match status" value="1"/>
</dbReference>
<dbReference type="InterPro" id="IPR001604">
    <property type="entry name" value="Endo_G_ENPP1-like_dom"/>
</dbReference>
<dbReference type="PANTHER" id="PTHR21472:SF15">
    <property type="entry name" value="ENDONUCLEASE DOMAIN-CONTAINING 1 PROTEIN-RELATED"/>
    <property type="match status" value="1"/>
</dbReference>
<dbReference type="InterPro" id="IPR020821">
    <property type="entry name" value="ENPP1-3/EXOG-like_nuc-like"/>
</dbReference>
<proteinExistence type="predicted"/>
<reference evidence="4 5" key="1">
    <citation type="submission" date="2024-06" db="EMBL/GenBank/DDBJ databases">
        <authorList>
            <person name="Pan Q."/>
            <person name="Wen M."/>
            <person name="Jouanno E."/>
            <person name="Zahm M."/>
            <person name="Klopp C."/>
            <person name="Cabau C."/>
            <person name="Louis A."/>
            <person name="Berthelot C."/>
            <person name="Parey E."/>
            <person name="Roest Crollius H."/>
            <person name="Montfort J."/>
            <person name="Robinson-Rechavi M."/>
            <person name="Bouchez O."/>
            <person name="Lampietro C."/>
            <person name="Lopez Roques C."/>
            <person name="Donnadieu C."/>
            <person name="Postlethwait J."/>
            <person name="Bobe J."/>
            <person name="Verreycken H."/>
            <person name="Guiguen Y."/>
        </authorList>
    </citation>
    <scope>NUCLEOTIDE SEQUENCE [LARGE SCALE GENOMIC DNA]</scope>
    <source>
        <strain evidence="4">Up_M1</strain>
        <tissue evidence="4">Testis</tissue>
    </source>
</reference>
<dbReference type="InterPro" id="IPR039015">
    <property type="entry name" value="ENDOD1"/>
</dbReference>
<keyword evidence="1" id="KW-0732">Signal</keyword>
<keyword evidence="5" id="KW-1185">Reference proteome</keyword>
<dbReference type="Gene3D" id="3.40.570.10">
    <property type="entry name" value="Extracellular Endonuclease, subunit A"/>
    <property type="match status" value="1"/>
</dbReference>
<gene>
    <name evidence="4" type="ORF">UPYG_G00245200</name>
</gene>
<feature type="signal peptide" evidence="1">
    <location>
        <begin position="1"/>
        <end position="22"/>
    </location>
</feature>
<evidence type="ECO:0000313" key="5">
    <source>
        <dbReference type="Proteomes" id="UP001557470"/>
    </source>
</evidence>
<feature type="domain" description="DNA/RNA non-specific endonuclease/pyrophosphatase/phosphodiesterase" evidence="3">
    <location>
        <begin position="70"/>
        <end position="294"/>
    </location>
</feature>
<dbReference type="InterPro" id="IPR044925">
    <property type="entry name" value="His-Me_finger_sf"/>
</dbReference>
<sequence length="333" mass="37447">MMRVLKLLSALLLLSPLPPGFSHVMNQFSDVPHCDGFFLDGITPDFPGILVNGIIQHQNRYKPICQFFNNTYRFATLYDTTNRIPVFSAYTFTGTGGRGRPRNQRWMIEPQLNVGDSKSMKTDPGKDLYELQAGNMDYNNSITINGVNRGHLFPSSHAPDEDTKRSTFTLTNIVPQAVTFNGGSWNKMENKVRDILQNQCIDNNDMIKAHVVTGAVPSVNNKLNKRVNIPSHMWTAYCCYNNNLKRWMSEAHWGENKQNSSTTNHTLAELYSWLGKQHNGVVKVFSDLCPTGVSTIPATTNPNTASTLLPPKAQNLFFFHTIIMVTMSTIQLV</sequence>
<dbReference type="AlphaFoldDB" id="A0ABD0X407"/>
<dbReference type="PANTHER" id="PTHR21472">
    <property type="entry name" value="ENDONUCLEASE DOMAIN-CONTAINING 1 PROTEIN ENDOD1"/>
    <property type="match status" value="1"/>
</dbReference>
<dbReference type="Pfam" id="PF01223">
    <property type="entry name" value="Endonuclease_NS"/>
    <property type="match status" value="1"/>
</dbReference>